<evidence type="ECO:0000256" key="6">
    <source>
        <dbReference type="PIRSR" id="PIRSR001220-2"/>
    </source>
</evidence>
<dbReference type="RefSeq" id="WP_186853253.1">
    <property type="nucleotide sequence ID" value="NZ_JACOPO010000009.1"/>
</dbReference>
<evidence type="ECO:0000256" key="1">
    <source>
        <dbReference type="ARBA" id="ARBA00010518"/>
    </source>
</evidence>
<protein>
    <recommendedName>
        <fullName evidence="2">asparaginase</fullName>
        <ecNumber evidence="2">3.5.1.1</ecNumber>
    </recommendedName>
</protein>
<proteinExistence type="inferred from homology"/>
<keyword evidence="3" id="KW-0378">Hydrolase</keyword>
<organism evidence="11 12">
    <name type="scientific">Flintibacter hominis</name>
    <dbReference type="NCBI Taxonomy" id="2763048"/>
    <lineage>
        <taxon>Bacteria</taxon>
        <taxon>Bacillati</taxon>
        <taxon>Bacillota</taxon>
        <taxon>Clostridia</taxon>
        <taxon>Eubacteriales</taxon>
        <taxon>Flintibacter</taxon>
    </lineage>
</organism>
<evidence type="ECO:0000259" key="10">
    <source>
        <dbReference type="Pfam" id="PF17763"/>
    </source>
</evidence>
<dbReference type="Pfam" id="PF00710">
    <property type="entry name" value="Asparaginase"/>
    <property type="match status" value="1"/>
</dbReference>
<dbReference type="SMART" id="SM00870">
    <property type="entry name" value="Asparaginase"/>
    <property type="match status" value="1"/>
</dbReference>
<gene>
    <name evidence="11" type="ORF">H8S11_11745</name>
</gene>
<dbReference type="PIRSF" id="PIRSF001220">
    <property type="entry name" value="L-ASNase_gatD"/>
    <property type="match status" value="1"/>
</dbReference>
<dbReference type="PROSITE" id="PS00144">
    <property type="entry name" value="ASN_GLN_ASE_1"/>
    <property type="match status" value="1"/>
</dbReference>
<evidence type="ECO:0000256" key="4">
    <source>
        <dbReference type="ARBA" id="ARBA00049366"/>
    </source>
</evidence>
<dbReference type="EMBL" id="JACOPO010000009">
    <property type="protein sequence ID" value="MBC5723481.1"/>
    <property type="molecule type" value="Genomic_DNA"/>
</dbReference>
<dbReference type="InterPro" id="IPR020827">
    <property type="entry name" value="Asparaginase/glutaminase_AS1"/>
</dbReference>
<name>A0A8J6J141_9FIRM</name>
<dbReference type="AlphaFoldDB" id="A0A8J6J141"/>
<dbReference type="PANTHER" id="PTHR11707:SF28">
    <property type="entry name" value="60 KDA LYSOPHOSPHOLIPASE"/>
    <property type="match status" value="1"/>
</dbReference>
<feature type="domain" description="Asparaginase/glutaminase C-terminal" evidence="10">
    <location>
        <begin position="206"/>
        <end position="323"/>
    </location>
</feature>
<dbReference type="InterPro" id="IPR027473">
    <property type="entry name" value="L-asparaginase_C"/>
</dbReference>
<dbReference type="CDD" id="cd08963">
    <property type="entry name" value="L-asparaginase_I"/>
    <property type="match status" value="1"/>
</dbReference>
<dbReference type="InterPro" id="IPR040919">
    <property type="entry name" value="Asparaginase_C"/>
</dbReference>
<dbReference type="PROSITE" id="PS51732">
    <property type="entry name" value="ASN_GLN_ASE_3"/>
    <property type="match status" value="1"/>
</dbReference>
<dbReference type="Gene3D" id="3.40.50.1170">
    <property type="entry name" value="L-asparaginase, N-terminal domain"/>
    <property type="match status" value="1"/>
</dbReference>
<evidence type="ECO:0000256" key="5">
    <source>
        <dbReference type="PIRSR" id="PIRSR001220-1"/>
    </source>
</evidence>
<feature type="active site" evidence="7">
    <location>
        <position position="12"/>
    </location>
</feature>
<dbReference type="NCBIfam" id="TIGR00519">
    <property type="entry name" value="asnASE_I"/>
    <property type="match status" value="1"/>
</dbReference>
<evidence type="ECO:0000256" key="8">
    <source>
        <dbReference type="PROSITE-ProRule" id="PRU10100"/>
    </source>
</evidence>
<dbReference type="EC" id="3.5.1.1" evidence="2"/>
<comment type="catalytic activity">
    <reaction evidence="4">
        <text>L-asparagine + H2O = L-aspartate + NH4(+)</text>
        <dbReference type="Rhea" id="RHEA:21016"/>
        <dbReference type="ChEBI" id="CHEBI:15377"/>
        <dbReference type="ChEBI" id="CHEBI:28938"/>
        <dbReference type="ChEBI" id="CHEBI:29991"/>
        <dbReference type="ChEBI" id="CHEBI:58048"/>
        <dbReference type="EC" id="3.5.1.1"/>
    </reaction>
</comment>
<evidence type="ECO:0000256" key="2">
    <source>
        <dbReference type="ARBA" id="ARBA00012920"/>
    </source>
</evidence>
<dbReference type="GO" id="GO:0004067">
    <property type="term" value="F:asparaginase activity"/>
    <property type="evidence" value="ECO:0007669"/>
    <property type="project" value="UniProtKB-UniRule"/>
</dbReference>
<dbReference type="PROSITE" id="PS00917">
    <property type="entry name" value="ASN_GLN_ASE_2"/>
    <property type="match status" value="1"/>
</dbReference>
<dbReference type="PIRSF" id="PIRSF500176">
    <property type="entry name" value="L_ASNase"/>
    <property type="match status" value="1"/>
</dbReference>
<evidence type="ECO:0000256" key="3">
    <source>
        <dbReference type="ARBA" id="ARBA00022801"/>
    </source>
</evidence>
<dbReference type="SFLD" id="SFLDS00057">
    <property type="entry name" value="Glutaminase/Asparaginase"/>
    <property type="match status" value="1"/>
</dbReference>
<reference evidence="11" key="1">
    <citation type="submission" date="2020-08" db="EMBL/GenBank/DDBJ databases">
        <title>Genome public.</title>
        <authorList>
            <person name="Liu C."/>
            <person name="Sun Q."/>
        </authorList>
    </citation>
    <scope>NUCLEOTIDE SEQUENCE</scope>
    <source>
        <strain evidence="11">NSJ-23</strain>
    </source>
</reference>
<dbReference type="GO" id="GO:0006520">
    <property type="term" value="P:amino acid metabolic process"/>
    <property type="evidence" value="ECO:0007669"/>
    <property type="project" value="InterPro"/>
</dbReference>
<accession>A0A8J6J141</accession>
<feature type="active site" description="O-isoaspartyl threonine intermediate" evidence="5">
    <location>
        <position position="12"/>
    </location>
</feature>
<dbReference type="InterPro" id="IPR041725">
    <property type="entry name" value="L-asparaginase_I"/>
</dbReference>
<dbReference type="Gene3D" id="3.40.50.40">
    <property type="match status" value="1"/>
</dbReference>
<dbReference type="Pfam" id="PF17763">
    <property type="entry name" value="Asparaginase_C"/>
    <property type="match status" value="1"/>
</dbReference>
<dbReference type="PANTHER" id="PTHR11707">
    <property type="entry name" value="L-ASPARAGINASE"/>
    <property type="match status" value="1"/>
</dbReference>
<dbReference type="InterPro" id="IPR027474">
    <property type="entry name" value="L-asparaginase_N"/>
</dbReference>
<feature type="active site" evidence="8">
    <location>
        <position position="85"/>
    </location>
</feature>
<dbReference type="FunFam" id="3.40.50.1170:FF:000001">
    <property type="entry name" value="L-asparaginase 2"/>
    <property type="match status" value="1"/>
</dbReference>
<feature type="domain" description="L-asparaginase N-terminal" evidence="9">
    <location>
        <begin position="3"/>
        <end position="182"/>
    </location>
</feature>
<evidence type="ECO:0000313" key="11">
    <source>
        <dbReference type="EMBL" id="MBC5723481.1"/>
    </source>
</evidence>
<dbReference type="InterPro" id="IPR006033">
    <property type="entry name" value="AsnA_fam"/>
</dbReference>
<sequence>MKHILMLATGGTIASKESGRGLSPAITSEEILSYVPSLGSLCRVEAVQLMNLDSTNVGPAHWLEMAGAIRERYDRYDGFVITHGTDTMAYTAAALSYLIQASPKPIVITGSQKSICLHDTDARMNLYNSFLYAADDDSHDVSLVFDGKVILGTRARKERTKSYNAFSSVDYPEIGVIRDGKLIRYLAPKQYMDGAKPTFYDKLEERVLLLTLIPGMGAEGLRRLRDSYQAVILQSFGVGGLPGGESGPLAQAIGEWLDAGRTIVMMTQVPYEGSDMAVYQVGQQVKEKFQLLEAYNMTLEGATAKLMWVLGQTQSPEGVRALFYRPVCHDLIC</sequence>
<dbReference type="InterPro" id="IPR027475">
    <property type="entry name" value="Asparaginase/glutaminase_AS2"/>
</dbReference>
<feature type="binding site" evidence="6">
    <location>
        <position position="54"/>
    </location>
    <ligand>
        <name>substrate</name>
    </ligand>
</feature>
<dbReference type="InterPro" id="IPR037152">
    <property type="entry name" value="L-asparaginase_N_sf"/>
</dbReference>
<keyword evidence="12" id="KW-1185">Reference proteome</keyword>
<dbReference type="InterPro" id="IPR006034">
    <property type="entry name" value="Asparaginase/glutaminase-like"/>
</dbReference>
<dbReference type="InterPro" id="IPR036152">
    <property type="entry name" value="Asp/glu_Ase-like_sf"/>
</dbReference>
<dbReference type="SUPFAM" id="SSF53774">
    <property type="entry name" value="Glutaminase/Asparaginase"/>
    <property type="match status" value="1"/>
</dbReference>
<dbReference type="PRINTS" id="PR00139">
    <property type="entry name" value="ASNGLNASE"/>
</dbReference>
<feature type="binding site" evidence="6">
    <location>
        <begin position="85"/>
        <end position="86"/>
    </location>
    <ligand>
        <name>substrate</name>
    </ligand>
</feature>
<evidence type="ECO:0000256" key="7">
    <source>
        <dbReference type="PROSITE-ProRule" id="PRU10099"/>
    </source>
</evidence>
<comment type="caution">
    <text evidence="11">The sequence shown here is derived from an EMBL/GenBank/DDBJ whole genome shotgun (WGS) entry which is preliminary data.</text>
</comment>
<evidence type="ECO:0000259" key="9">
    <source>
        <dbReference type="Pfam" id="PF00710"/>
    </source>
</evidence>
<dbReference type="Proteomes" id="UP000628736">
    <property type="component" value="Unassembled WGS sequence"/>
</dbReference>
<evidence type="ECO:0000313" key="12">
    <source>
        <dbReference type="Proteomes" id="UP000628736"/>
    </source>
</evidence>
<comment type="similarity">
    <text evidence="1">Belongs to the asparaginase 1 family.</text>
</comment>